<dbReference type="InterPro" id="IPR025714">
    <property type="entry name" value="Methyltranfer_dom"/>
</dbReference>
<dbReference type="Gene3D" id="3.40.50.150">
    <property type="entry name" value="Vaccinia Virus protein VP39"/>
    <property type="match status" value="1"/>
</dbReference>
<proteinExistence type="predicted"/>
<keyword evidence="4" id="KW-1185">Reference proteome</keyword>
<name>A0A8W8JFT9_MAGGI</name>
<dbReference type="Pfam" id="PF21320">
    <property type="entry name" value="WHD_Rv2258c"/>
    <property type="match status" value="1"/>
</dbReference>
<dbReference type="InterPro" id="IPR053173">
    <property type="entry name" value="SAM-binding_MTase"/>
</dbReference>
<dbReference type="PANTHER" id="PTHR45128:SF1">
    <property type="entry name" value="S-ADENOSYLMETHIONINE-DEPENDENT METHYLTRANSFERASE RV2258C"/>
    <property type="match status" value="1"/>
</dbReference>
<dbReference type="InterPro" id="IPR036388">
    <property type="entry name" value="WH-like_DNA-bd_sf"/>
</dbReference>
<dbReference type="InterPro" id="IPR036390">
    <property type="entry name" value="WH_DNA-bd_sf"/>
</dbReference>
<dbReference type="Proteomes" id="UP000005408">
    <property type="component" value="Unassembled WGS sequence"/>
</dbReference>
<organism evidence="3 4">
    <name type="scientific">Magallana gigas</name>
    <name type="common">Pacific oyster</name>
    <name type="synonym">Crassostrea gigas</name>
    <dbReference type="NCBI Taxonomy" id="29159"/>
    <lineage>
        <taxon>Eukaryota</taxon>
        <taxon>Metazoa</taxon>
        <taxon>Spiralia</taxon>
        <taxon>Lophotrochozoa</taxon>
        <taxon>Mollusca</taxon>
        <taxon>Bivalvia</taxon>
        <taxon>Autobranchia</taxon>
        <taxon>Pteriomorphia</taxon>
        <taxon>Ostreida</taxon>
        <taxon>Ostreoidea</taxon>
        <taxon>Ostreidae</taxon>
        <taxon>Magallana</taxon>
    </lineage>
</organism>
<reference evidence="3" key="1">
    <citation type="submission" date="2022-08" db="UniProtKB">
        <authorList>
            <consortium name="EnsemblMetazoa"/>
        </authorList>
    </citation>
    <scope>IDENTIFICATION</scope>
    <source>
        <strain evidence="3">05x7-T-G4-1.051#20</strain>
    </source>
</reference>
<evidence type="ECO:0008006" key="5">
    <source>
        <dbReference type="Google" id="ProtNLM"/>
    </source>
</evidence>
<dbReference type="OrthoDB" id="565050at2759"/>
<evidence type="ECO:0000259" key="2">
    <source>
        <dbReference type="Pfam" id="PF21320"/>
    </source>
</evidence>
<dbReference type="Gene3D" id="1.10.10.10">
    <property type="entry name" value="Winged helix-like DNA-binding domain superfamily/Winged helix DNA-binding domain"/>
    <property type="match status" value="1"/>
</dbReference>
<feature type="domain" description="Methyltransferase" evidence="1">
    <location>
        <begin position="157"/>
        <end position="257"/>
    </location>
</feature>
<dbReference type="InterPro" id="IPR029063">
    <property type="entry name" value="SAM-dependent_MTases_sf"/>
</dbReference>
<evidence type="ECO:0000259" key="1">
    <source>
        <dbReference type="Pfam" id="PF13847"/>
    </source>
</evidence>
<dbReference type="SUPFAM" id="SSF46785">
    <property type="entry name" value="Winged helix' DNA-binding domain"/>
    <property type="match status" value="1"/>
</dbReference>
<sequence length="343" mass="38101">MASSEPRDLEQVVRDGLSTLVFGFGYRVGIVDGFIKIKQPCTAEELAQKVGMKRRYIEEWLSCLAAAGIVRVHDGDRFSLPYDEAKLRLQGHVAGALPTLSESMPLLEQVIRTDGPRGYKYTEPFLKFVEGFSTPASIENWVKASLVPVLQLKERDQFTLLDLGCGYGNHARRVAQVYPKSSVYGVDMDKISIDRANEGTQKDGLKNVQFLCNVGGNLPADWTEKFDFVIINQVLHDAPGVDAILKEVKRVIKSDGFGAAYDPPVSSYPKNQVNHKWAQQALPFSFFSCLPMSLSDPSETGDGLGVGWGYENRKAKIEQHGFHVVPCGDIDIDTVQDRIVFKK</sequence>
<dbReference type="EnsemblMetazoa" id="G19044.3">
    <property type="protein sequence ID" value="G19044.3:cds"/>
    <property type="gene ID" value="G19044"/>
</dbReference>
<dbReference type="SUPFAM" id="SSF53335">
    <property type="entry name" value="S-adenosyl-L-methionine-dependent methyltransferases"/>
    <property type="match status" value="1"/>
</dbReference>
<dbReference type="PANTHER" id="PTHR45128">
    <property type="entry name" value="METHYLTRANSFERASE TYPE 11"/>
    <property type="match status" value="1"/>
</dbReference>
<accession>A0A8W8JFT9</accession>
<dbReference type="AlphaFoldDB" id="A0A8W8JFT9"/>
<dbReference type="EnsemblMetazoa" id="G19044.1">
    <property type="protein sequence ID" value="G19044.1:cds"/>
    <property type="gene ID" value="G19044"/>
</dbReference>
<evidence type="ECO:0000313" key="4">
    <source>
        <dbReference type="Proteomes" id="UP000005408"/>
    </source>
</evidence>
<feature type="domain" description="S-adenosylmethionine-dependent methyltransferase Rv2258c-like winged HTH" evidence="2">
    <location>
        <begin position="19"/>
        <end position="86"/>
    </location>
</feature>
<dbReference type="Pfam" id="PF13847">
    <property type="entry name" value="Methyltransf_31"/>
    <property type="match status" value="1"/>
</dbReference>
<evidence type="ECO:0000313" key="3">
    <source>
        <dbReference type="EnsemblMetazoa" id="G19044.3:cds"/>
    </source>
</evidence>
<dbReference type="InterPro" id="IPR048711">
    <property type="entry name" value="WHD_Rv2258c"/>
</dbReference>
<dbReference type="CDD" id="cd02440">
    <property type="entry name" value="AdoMet_MTases"/>
    <property type="match status" value="1"/>
</dbReference>
<protein>
    <recommendedName>
        <fullName evidence="5">Methyltransferase domain-containing protein</fullName>
    </recommendedName>
</protein>
<dbReference type="OMA" id="QNICISG"/>